<protein>
    <submittedName>
        <fullName evidence="1">Uncharacterized protein</fullName>
    </submittedName>
</protein>
<dbReference type="AlphaFoldDB" id="X0T784"/>
<sequence length="71" mass="7709">HGISSAYTNGPKVIGGRLIIDDGIGAFYMQDGETTSSRSPQTISYDDTRLYATRGGNTGTFTIKIFVKYIL</sequence>
<accession>X0T784</accession>
<proteinExistence type="predicted"/>
<organism evidence="1">
    <name type="scientific">marine sediment metagenome</name>
    <dbReference type="NCBI Taxonomy" id="412755"/>
    <lineage>
        <taxon>unclassified sequences</taxon>
        <taxon>metagenomes</taxon>
        <taxon>ecological metagenomes</taxon>
    </lineage>
</organism>
<gene>
    <name evidence="1" type="ORF">S01H1_31259</name>
</gene>
<feature type="non-terminal residue" evidence="1">
    <location>
        <position position="1"/>
    </location>
</feature>
<dbReference type="EMBL" id="BARS01019275">
    <property type="protein sequence ID" value="GAF89059.1"/>
    <property type="molecule type" value="Genomic_DNA"/>
</dbReference>
<comment type="caution">
    <text evidence="1">The sequence shown here is derived from an EMBL/GenBank/DDBJ whole genome shotgun (WGS) entry which is preliminary data.</text>
</comment>
<evidence type="ECO:0000313" key="1">
    <source>
        <dbReference type="EMBL" id="GAF89059.1"/>
    </source>
</evidence>
<reference evidence="1" key="1">
    <citation type="journal article" date="2014" name="Front. Microbiol.">
        <title>High frequency of phylogenetically diverse reductive dehalogenase-homologous genes in deep subseafloor sedimentary metagenomes.</title>
        <authorList>
            <person name="Kawai M."/>
            <person name="Futagami T."/>
            <person name="Toyoda A."/>
            <person name="Takaki Y."/>
            <person name="Nishi S."/>
            <person name="Hori S."/>
            <person name="Arai W."/>
            <person name="Tsubouchi T."/>
            <person name="Morono Y."/>
            <person name="Uchiyama I."/>
            <person name="Ito T."/>
            <person name="Fujiyama A."/>
            <person name="Inagaki F."/>
            <person name="Takami H."/>
        </authorList>
    </citation>
    <scope>NUCLEOTIDE SEQUENCE</scope>
    <source>
        <strain evidence="1">Expedition CK06-06</strain>
    </source>
</reference>
<name>X0T784_9ZZZZ</name>